<evidence type="ECO:0000313" key="2">
    <source>
        <dbReference type="Proteomes" id="UP000284202"/>
    </source>
</evidence>
<evidence type="ECO:0000313" key="1">
    <source>
        <dbReference type="EMBL" id="RJE86413.1"/>
    </source>
</evidence>
<proteinExistence type="predicted"/>
<dbReference type="AlphaFoldDB" id="A0A418SZP0"/>
<name>A0A418SZP0_9RHOB</name>
<protein>
    <submittedName>
        <fullName evidence="1">Uncharacterized protein</fullName>
    </submittedName>
</protein>
<sequence>MDTDVPVEAFFDRITDFDWLAHRVMRNGGHVSRIDPAREPGIGLGWNIGFIRNRKAQSVRVKIEQFDRPTTISVSARSETLEAMMQATVISMDRFRSRLVTRTIIHPRNIRAAIMVQFAKIRQTQLNSRFDETVMMLVEEMVNEHKTMDCV</sequence>
<keyword evidence="2" id="KW-1185">Reference proteome</keyword>
<reference evidence="2" key="1">
    <citation type="submission" date="2018-09" db="EMBL/GenBank/DDBJ databases">
        <title>Acidovorax cavernicola nov. sp. isolated from Gruta de las Maravillas (Aracena, Spain).</title>
        <authorList>
            <person name="Jurado V."/>
            <person name="Gutierrez-Patricio S."/>
            <person name="Gonzalez-Pimentel J.L."/>
            <person name="Miller A.Z."/>
            <person name="Laiz L."/>
            <person name="Saiz-Jimenez C."/>
        </authorList>
    </citation>
    <scope>NUCLEOTIDE SEQUENCE [LARGE SCALE GENOMIC DNA]</scope>
    <source>
        <strain evidence="2">1011MAR3C25</strain>
    </source>
</reference>
<organism evidence="1 2">
    <name type="scientific">Paracoccus onubensis</name>
    <dbReference type="NCBI Taxonomy" id="1675788"/>
    <lineage>
        <taxon>Bacteria</taxon>
        <taxon>Pseudomonadati</taxon>
        <taxon>Pseudomonadota</taxon>
        <taxon>Alphaproteobacteria</taxon>
        <taxon>Rhodobacterales</taxon>
        <taxon>Paracoccaceae</taxon>
        <taxon>Paracoccus</taxon>
    </lineage>
</organism>
<accession>A0A418SZP0</accession>
<comment type="caution">
    <text evidence="1">The sequence shown here is derived from an EMBL/GenBank/DDBJ whole genome shotgun (WGS) entry which is preliminary data.</text>
</comment>
<gene>
    <name evidence="1" type="ORF">D3P04_06675</name>
</gene>
<dbReference type="Proteomes" id="UP000284202">
    <property type="component" value="Unassembled WGS sequence"/>
</dbReference>
<dbReference type="EMBL" id="QZCG01000004">
    <property type="protein sequence ID" value="RJE86413.1"/>
    <property type="molecule type" value="Genomic_DNA"/>
</dbReference>